<dbReference type="Gene3D" id="3.80.10.10">
    <property type="entry name" value="Ribonuclease Inhibitor"/>
    <property type="match status" value="1"/>
</dbReference>
<proteinExistence type="predicted"/>
<evidence type="ECO:0000256" key="2">
    <source>
        <dbReference type="ARBA" id="ARBA00022737"/>
    </source>
</evidence>
<keyword evidence="2" id="KW-0677">Repeat</keyword>
<comment type="caution">
    <text evidence="4">The sequence shown here is derived from an EMBL/GenBank/DDBJ whole genome shotgun (WGS) entry which is preliminary data.</text>
</comment>
<organism evidence="4 5">
    <name type="scientific">Daphnia magna</name>
    <dbReference type="NCBI Taxonomy" id="35525"/>
    <lineage>
        <taxon>Eukaryota</taxon>
        <taxon>Metazoa</taxon>
        <taxon>Ecdysozoa</taxon>
        <taxon>Arthropoda</taxon>
        <taxon>Crustacea</taxon>
        <taxon>Branchiopoda</taxon>
        <taxon>Diplostraca</taxon>
        <taxon>Cladocera</taxon>
        <taxon>Anomopoda</taxon>
        <taxon>Daphniidae</taxon>
        <taxon>Daphnia</taxon>
    </lineage>
</organism>
<evidence type="ECO:0000256" key="3">
    <source>
        <dbReference type="SAM" id="MobiDB-lite"/>
    </source>
</evidence>
<dbReference type="InterPro" id="IPR032675">
    <property type="entry name" value="LRR_dom_sf"/>
</dbReference>
<dbReference type="SUPFAM" id="SSF52058">
    <property type="entry name" value="L domain-like"/>
    <property type="match status" value="1"/>
</dbReference>
<keyword evidence="1" id="KW-0433">Leucine-rich repeat</keyword>
<feature type="region of interest" description="Disordered" evidence="3">
    <location>
        <begin position="187"/>
        <end position="212"/>
    </location>
</feature>
<dbReference type="EMBL" id="JAOYFB010000038">
    <property type="protein sequence ID" value="KAK4028082.1"/>
    <property type="molecule type" value="Genomic_DNA"/>
</dbReference>
<gene>
    <name evidence="4" type="ORF">OUZ56_017261</name>
</gene>
<name>A0ABR0ASI9_9CRUS</name>
<dbReference type="PANTHER" id="PTHR18849:SF0">
    <property type="entry name" value="CILIA- AND FLAGELLA-ASSOCIATED PROTEIN 410-RELATED"/>
    <property type="match status" value="1"/>
</dbReference>
<feature type="compositionally biased region" description="Low complexity" evidence="3">
    <location>
        <begin position="198"/>
        <end position="211"/>
    </location>
</feature>
<dbReference type="PANTHER" id="PTHR18849">
    <property type="entry name" value="LEUCINE RICH REPEAT PROTEIN"/>
    <property type="match status" value="1"/>
</dbReference>
<evidence type="ECO:0000313" key="4">
    <source>
        <dbReference type="EMBL" id="KAK4028082.1"/>
    </source>
</evidence>
<evidence type="ECO:0000313" key="5">
    <source>
        <dbReference type="Proteomes" id="UP001234178"/>
    </source>
</evidence>
<dbReference type="Proteomes" id="UP001234178">
    <property type="component" value="Unassembled WGS sequence"/>
</dbReference>
<dbReference type="Pfam" id="PF14580">
    <property type="entry name" value="LRR_9"/>
    <property type="match status" value="1"/>
</dbReference>
<keyword evidence="5" id="KW-1185">Reference proteome</keyword>
<sequence length="250" mass="28544">MIKLTEEMVVARTRISDLSSVKKLNCWGADLQDVSLLRRMPNVEVLALSVNQIKSLADFQNCYQLQELYIRKNNIKDLRDVCYLRGLSSLRNLWLADNPCSQEDGYRFAVLRALPQLEKLDDVPIKPEEMEEAARKGRELVLPNKEDENYENNDLPQNTNDLVTIDMTVSKEPITRRSSEVLIAPTNHSIKSSPVTPSPELLETSESPSTPEEMHVIQPVHEEINVRRFSVIATGVSPQQVLVHTQTRRR</sequence>
<reference evidence="4 5" key="1">
    <citation type="journal article" date="2023" name="Nucleic Acids Res.">
        <title>The hologenome of Daphnia magna reveals possible DNA methylation and microbiome-mediated evolution of the host genome.</title>
        <authorList>
            <person name="Chaturvedi A."/>
            <person name="Li X."/>
            <person name="Dhandapani V."/>
            <person name="Marshall H."/>
            <person name="Kissane S."/>
            <person name="Cuenca-Cambronero M."/>
            <person name="Asole G."/>
            <person name="Calvet F."/>
            <person name="Ruiz-Romero M."/>
            <person name="Marangio P."/>
            <person name="Guigo R."/>
            <person name="Rago D."/>
            <person name="Mirbahai L."/>
            <person name="Eastwood N."/>
            <person name="Colbourne J.K."/>
            <person name="Zhou J."/>
            <person name="Mallon E."/>
            <person name="Orsini L."/>
        </authorList>
    </citation>
    <scope>NUCLEOTIDE SEQUENCE [LARGE SCALE GENOMIC DNA]</scope>
    <source>
        <strain evidence="4">LRV0_1</strain>
    </source>
</reference>
<evidence type="ECO:0000256" key="1">
    <source>
        <dbReference type="ARBA" id="ARBA00022614"/>
    </source>
</evidence>
<dbReference type="PROSITE" id="PS51450">
    <property type="entry name" value="LRR"/>
    <property type="match status" value="2"/>
</dbReference>
<protein>
    <submittedName>
        <fullName evidence="4">Uncharacterized protein</fullName>
    </submittedName>
</protein>
<accession>A0ABR0ASI9</accession>
<dbReference type="InterPro" id="IPR001611">
    <property type="entry name" value="Leu-rich_rpt"/>
</dbReference>